<reference evidence="6" key="1">
    <citation type="submission" date="2017-10" db="EMBL/GenBank/DDBJ databases">
        <title>Rapid genome shrinkage in a self-fertile nematode reveals novel sperm competition proteins.</title>
        <authorList>
            <person name="Yin D."/>
            <person name="Schwarz E.M."/>
            <person name="Thomas C.G."/>
            <person name="Felde R.L."/>
            <person name="Korf I.F."/>
            <person name="Cutter A.D."/>
            <person name="Schartner C.M."/>
            <person name="Ralston E.J."/>
            <person name="Meyer B.J."/>
            <person name="Haag E.S."/>
        </authorList>
    </citation>
    <scope>NUCLEOTIDE SEQUENCE [LARGE SCALE GENOMIC DNA]</scope>
    <source>
        <strain evidence="6">JU1422</strain>
    </source>
</reference>
<dbReference type="Pfam" id="PF01266">
    <property type="entry name" value="DAO"/>
    <property type="match status" value="1"/>
</dbReference>
<comment type="function">
    <text evidence="3">Required for the assembly of the mitochondrial membrane respiratory chain NADH dehydrogenase (Complex I). Involved in mid-late stages of complex I assembly.</text>
</comment>
<evidence type="ECO:0000259" key="4">
    <source>
        <dbReference type="Pfam" id="PF01266"/>
    </source>
</evidence>
<protein>
    <recommendedName>
        <fullName evidence="2">FAD-dependent oxidoreductase domain-containing protein 1</fullName>
    </recommendedName>
</protein>
<accession>A0A2G5U4E5</accession>
<organism evidence="5 6">
    <name type="scientific">Caenorhabditis nigoni</name>
    <dbReference type="NCBI Taxonomy" id="1611254"/>
    <lineage>
        <taxon>Eukaryota</taxon>
        <taxon>Metazoa</taxon>
        <taxon>Ecdysozoa</taxon>
        <taxon>Nematoda</taxon>
        <taxon>Chromadorea</taxon>
        <taxon>Rhabditida</taxon>
        <taxon>Rhabditina</taxon>
        <taxon>Rhabditomorpha</taxon>
        <taxon>Rhabditoidea</taxon>
        <taxon>Rhabditidae</taxon>
        <taxon>Peloderinae</taxon>
        <taxon>Caenorhabditis</taxon>
    </lineage>
</organism>
<evidence type="ECO:0000313" key="5">
    <source>
        <dbReference type="EMBL" id="PIC34397.1"/>
    </source>
</evidence>
<dbReference type="OrthoDB" id="424974at2759"/>
<keyword evidence="6" id="KW-1185">Reference proteome</keyword>
<gene>
    <name evidence="5" type="primary">Cni-M04B2.4</name>
    <name evidence="5" type="synonym">Cnig_chr_IV.g14063</name>
    <name evidence="5" type="ORF">B9Z55_014063</name>
</gene>
<evidence type="ECO:0000256" key="1">
    <source>
        <dbReference type="ARBA" id="ARBA00023002"/>
    </source>
</evidence>
<dbReference type="Gene3D" id="3.30.9.10">
    <property type="entry name" value="D-Amino Acid Oxidase, subunit A, domain 2"/>
    <property type="match status" value="1"/>
</dbReference>
<evidence type="ECO:0000256" key="3">
    <source>
        <dbReference type="ARBA" id="ARBA00046185"/>
    </source>
</evidence>
<dbReference type="SUPFAM" id="SSF51905">
    <property type="entry name" value="FAD/NAD(P)-binding domain"/>
    <property type="match status" value="1"/>
</dbReference>
<comment type="caution">
    <text evidence="5">The sequence shown here is derived from an EMBL/GenBank/DDBJ whole genome shotgun (WGS) entry which is preliminary data.</text>
</comment>
<evidence type="ECO:0000256" key="2">
    <source>
        <dbReference type="ARBA" id="ARBA00039785"/>
    </source>
</evidence>
<proteinExistence type="predicted"/>
<dbReference type="GO" id="GO:0005739">
    <property type="term" value="C:mitochondrion"/>
    <property type="evidence" value="ECO:0007669"/>
    <property type="project" value="GOC"/>
</dbReference>
<dbReference type="GO" id="GO:0016491">
    <property type="term" value="F:oxidoreductase activity"/>
    <property type="evidence" value="ECO:0007669"/>
    <property type="project" value="UniProtKB-KW"/>
</dbReference>
<feature type="domain" description="FAD dependent oxidoreductase" evidence="4">
    <location>
        <begin position="97"/>
        <end position="497"/>
    </location>
</feature>
<dbReference type="AlphaFoldDB" id="A0A2G5U4E5"/>
<dbReference type="STRING" id="1611254.A0A2G5U4E5"/>
<dbReference type="PANTHER" id="PTHR13847">
    <property type="entry name" value="SARCOSINE DEHYDROGENASE-RELATED"/>
    <property type="match status" value="1"/>
</dbReference>
<sequence length="528" mass="60096">MRSIVLFLQNTRTTALVSNRLVHTTAPVSWQRFENERHFEPGEDVMKRVWHGLTYDFRRWKRRFQEARKDAFKRRHPVAHMKHGTLDNEVFPYRAEIIIIGGGLTGSSTAFWLKERFRDEDFKVVVVENNDSFTKSSTMLSTGGITQQFSIPEFVDMSLFTTEFLRHAGEHLRILDSEQPDINFFPTGYLRLAKTEEEVETMRSAWKTQIERGAKVQLLSKSELAERYPYMNVDDVLLASLGVENEGTIDTWQLLSAIREKNITLGVQYVKGEVEGFQFERNRASSEVHAFGDDATADANKLRAQRMSGVIVRPQMNDASARPIRAHLIVNAAGPWAGQVAKMAGIGKGTGLLAVPVPIQPRKRDVFVVFAPDVPADLPFIVDPSTGVFCRQSDSGHTFLVGRTPSKEEDSQRNHDNLDVDYDDFYQKIWPVLVDRVPGFQTAKVKSAWSGYQDINTFDDAPVIGEHPLYTNFHMMCGFGERGVMHSIAAARAYAERIFDGAYINVNLRKFDMRRIVKMDPITEHCRL</sequence>
<dbReference type="Proteomes" id="UP000230233">
    <property type="component" value="Chromosome IV"/>
</dbReference>
<evidence type="ECO:0000313" key="6">
    <source>
        <dbReference type="Proteomes" id="UP000230233"/>
    </source>
</evidence>
<dbReference type="InterPro" id="IPR006076">
    <property type="entry name" value="FAD-dep_OxRdtase"/>
</dbReference>
<keyword evidence="1" id="KW-0560">Oxidoreductase</keyword>
<name>A0A2G5U4E5_9PELO</name>
<dbReference type="GO" id="GO:0032981">
    <property type="term" value="P:mitochondrial respiratory chain complex I assembly"/>
    <property type="evidence" value="ECO:0007669"/>
    <property type="project" value="TreeGrafter"/>
</dbReference>
<dbReference type="PANTHER" id="PTHR13847:SF287">
    <property type="entry name" value="FAD-DEPENDENT OXIDOREDUCTASE DOMAIN-CONTAINING PROTEIN 1"/>
    <property type="match status" value="1"/>
</dbReference>
<dbReference type="InterPro" id="IPR036188">
    <property type="entry name" value="FAD/NAD-bd_sf"/>
</dbReference>
<dbReference type="EMBL" id="PDUG01000004">
    <property type="protein sequence ID" value="PIC34397.1"/>
    <property type="molecule type" value="Genomic_DNA"/>
</dbReference>
<dbReference type="Gene3D" id="3.50.50.60">
    <property type="entry name" value="FAD/NAD(P)-binding domain"/>
    <property type="match status" value="1"/>
</dbReference>